<accession>A0A8K0HRD7</accession>
<dbReference type="Pfam" id="PF13359">
    <property type="entry name" value="DDE_Tnp_4"/>
    <property type="match status" value="1"/>
</dbReference>
<dbReference type="GO" id="GO:0016787">
    <property type="term" value="F:hydrolase activity"/>
    <property type="evidence" value="ECO:0007669"/>
    <property type="project" value="UniProtKB-KW"/>
</dbReference>
<evidence type="ECO:0000256" key="8">
    <source>
        <dbReference type="SAM" id="Coils"/>
    </source>
</evidence>
<dbReference type="GO" id="GO:0046872">
    <property type="term" value="F:metal ion binding"/>
    <property type="evidence" value="ECO:0007669"/>
    <property type="project" value="UniProtKB-KW"/>
</dbReference>
<comment type="subcellular location">
    <subcellularLocation>
        <location evidence="2">Nucleus</location>
    </subcellularLocation>
</comment>
<comment type="caution">
    <text evidence="10">The sequence shown here is derived from an EMBL/GenBank/DDBJ whole genome shotgun (WGS) entry which is preliminary data.</text>
</comment>
<evidence type="ECO:0000256" key="1">
    <source>
        <dbReference type="ARBA" id="ARBA00001968"/>
    </source>
</evidence>
<comment type="similarity">
    <text evidence="3">Belongs to the HARBI1 family.</text>
</comment>
<dbReference type="Proteomes" id="UP000796880">
    <property type="component" value="Unassembled WGS sequence"/>
</dbReference>
<comment type="cofactor">
    <cofactor evidence="1">
        <name>a divalent metal cation</name>
        <dbReference type="ChEBI" id="CHEBI:60240"/>
    </cofactor>
</comment>
<keyword evidence="7" id="KW-0539">Nucleus</keyword>
<feature type="domain" description="DDE Tnp4" evidence="9">
    <location>
        <begin position="426"/>
        <end position="518"/>
    </location>
</feature>
<dbReference type="GO" id="GO:0005634">
    <property type="term" value="C:nucleus"/>
    <property type="evidence" value="ECO:0007669"/>
    <property type="project" value="UniProtKB-SubCell"/>
</dbReference>
<dbReference type="PANTHER" id="PTHR22930:SF259">
    <property type="entry name" value="OS08G0106900 PROTEIN"/>
    <property type="match status" value="1"/>
</dbReference>
<evidence type="ECO:0000259" key="9">
    <source>
        <dbReference type="Pfam" id="PF13359"/>
    </source>
</evidence>
<evidence type="ECO:0000256" key="2">
    <source>
        <dbReference type="ARBA" id="ARBA00004123"/>
    </source>
</evidence>
<dbReference type="PANTHER" id="PTHR22930">
    <property type="match status" value="1"/>
</dbReference>
<evidence type="ECO:0000256" key="6">
    <source>
        <dbReference type="ARBA" id="ARBA00022801"/>
    </source>
</evidence>
<dbReference type="AlphaFoldDB" id="A0A8K0HRD7"/>
<gene>
    <name evidence="10" type="ORF">FNV43_RR02384</name>
</gene>
<dbReference type="InterPro" id="IPR045249">
    <property type="entry name" value="HARBI1-like"/>
</dbReference>
<dbReference type="GO" id="GO:0004518">
    <property type="term" value="F:nuclease activity"/>
    <property type="evidence" value="ECO:0007669"/>
    <property type="project" value="UniProtKB-KW"/>
</dbReference>
<evidence type="ECO:0000256" key="7">
    <source>
        <dbReference type="ARBA" id="ARBA00023242"/>
    </source>
</evidence>
<sequence>MDEDIEVENEEMEEEIQDEKEEEELHETIRFKCAGDGHGGLGAPWMRIGRSVVSGYFEFETGFVSIGVPLRILEDIRWVIPDDSKADMPHLGHLGDLNEELPRFAPIDTHGAFFAWDQIDIHEAFDSGLSGDFRRVWFYAPNFARGWIYSHLGIWFSLMGLEVTLVVQGLARTWTNPIYFGSGVSQDFGGLESKAGRFLLSIGVPLLKEALLVSYGAIELPLGGSSTVGNHSRLLHLSRGTTLYLCFLDRAEATHLTIDLDHRGSSKVSLRVDKLGMPIIELNFGDLCDQTPWEANAIESAMPSVSVLKFRSLRYLLLELDYSVVWYWLKSVFGDSVGSFMGGVLHYVVNLRGGSQVGLQIKMGELPSLCFDIDSGFSHLGRKSVGSSVERCGFLLSRWWWGLPILVSMHSEMSMGLQTIGLESSLGKYFLVDCGFANRHQFLSPFRGVRYHLQEFCGQGRDPETANELFNLRHASLRNVIERIFGIFKSRFTIFKSAPPFPYDTQAKLVLACVGLHNFLRKECHSDEFPIELDNEDLSSSSLLDNQWDNFEPIFET</sequence>
<protein>
    <recommendedName>
        <fullName evidence="9">DDE Tnp4 domain-containing protein</fullName>
    </recommendedName>
</protein>
<evidence type="ECO:0000256" key="4">
    <source>
        <dbReference type="ARBA" id="ARBA00022722"/>
    </source>
</evidence>
<evidence type="ECO:0000313" key="10">
    <source>
        <dbReference type="EMBL" id="KAF3457726.1"/>
    </source>
</evidence>
<dbReference type="EMBL" id="VOIH02000001">
    <property type="protein sequence ID" value="KAF3457726.1"/>
    <property type="molecule type" value="Genomic_DNA"/>
</dbReference>
<keyword evidence="11" id="KW-1185">Reference proteome</keyword>
<evidence type="ECO:0000313" key="11">
    <source>
        <dbReference type="Proteomes" id="UP000796880"/>
    </source>
</evidence>
<evidence type="ECO:0000256" key="3">
    <source>
        <dbReference type="ARBA" id="ARBA00006958"/>
    </source>
</evidence>
<keyword evidence="5" id="KW-0479">Metal-binding</keyword>
<keyword evidence="6" id="KW-0378">Hydrolase</keyword>
<evidence type="ECO:0000256" key="5">
    <source>
        <dbReference type="ARBA" id="ARBA00022723"/>
    </source>
</evidence>
<dbReference type="OrthoDB" id="1681765at2759"/>
<proteinExistence type="inferred from homology"/>
<name>A0A8K0HRD7_9ROSA</name>
<feature type="coiled-coil region" evidence="8">
    <location>
        <begin position="2"/>
        <end position="29"/>
    </location>
</feature>
<reference evidence="10" key="1">
    <citation type="submission" date="2020-03" db="EMBL/GenBank/DDBJ databases">
        <title>A high-quality chromosome-level genome assembly of a woody plant with both climbing and erect habits, Rhamnella rubrinervis.</title>
        <authorList>
            <person name="Lu Z."/>
            <person name="Yang Y."/>
            <person name="Zhu X."/>
            <person name="Sun Y."/>
        </authorList>
    </citation>
    <scope>NUCLEOTIDE SEQUENCE</scope>
    <source>
        <strain evidence="10">BYM</strain>
        <tissue evidence="10">Leaf</tissue>
    </source>
</reference>
<organism evidence="10 11">
    <name type="scientific">Rhamnella rubrinervis</name>
    <dbReference type="NCBI Taxonomy" id="2594499"/>
    <lineage>
        <taxon>Eukaryota</taxon>
        <taxon>Viridiplantae</taxon>
        <taxon>Streptophyta</taxon>
        <taxon>Embryophyta</taxon>
        <taxon>Tracheophyta</taxon>
        <taxon>Spermatophyta</taxon>
        <taxon>Magnoliopsida</taxon>
        <taxon>eudicotyledons</taxon>
        <taxon>Gunneridae</taxon>
        <taxon>Pentapetalae</taxon>
        <taxon>rosids</taxon>
        <taxon>fabids</taxon>
        <taxon>Rosales</taxon>
        <taxon>Rhamnaceae</taxon>
        <taxon>rhamnoid group</taxon>
        <taxon>Rhamneae</taxon>
        <taxon>Rhamnella</taxon>
    </lineage>
</organism>
<keyword evidence="4" id="KW-0540">Nuclease</keyword>
<keyword evidence="8" id="KW-0175">Coiled coil</keyword>
<dbReference type="InterPro" id="IPR027806">
    <property type="entry name" value="HARBI1_dom"/>
</dbReference>